<reference evidence="1 2" key="1">
    <citation type="submission" date="2021-03" db="EMBL/GenBank/DDBJ databases">
        <authorList>
            <person name="Gilmore M.S."/>
            <person name="Schwartzman J."/>
            <person name="Van Tyne D."/>
            <person name="Martin M."/>
            <person name="Earl A.M."/>
            <person name="Manson A.L."/>
            <person name="Straub T."/>
            <person name="Salamzade R."/>
            <person name="Saavedra J."/>
            <person name="Lebreton F."/>
            <person name="Prichula J."/>
            <person name="Schaufler K."/>
            <person name="Gaca A."/>
            <person name="Sgardioli B."/>
            <person name="Wagenaar J."/>
            <person name="Strong T."/>
        </authorList>
    </citation>
    <scope>NUCLEOTIDE SEQUENCE [LARGE SCALE GENOMIC DNA]</scope>
    <source>
        <strain evidence="1 2">DIV2402</strain>
    </source>
</reference>
<name>A0ABZ2SPN2_9ENTE</name>
<dbReference type="Proteomes" id="UP000664701">
    <property type="component" value="Chromosome"/>
</dbReference>
<dbReference type="RefSeq" id="WP_207940149.1">
    <property type="nucleotide sequence ID" value="NZ_CP147251.1"/>
</dbReference>
<reference evidence="1 2" key="2">
    <citation type="submission" date="2024-03" db="EMBL/GenBank/DDBJ databases">
        <title>The Genome Sequence of Enterococcus sp. DIV2402.</title>
        <authorList>
            <consortium name="The Broad Institute Genomics Platform"/>
            <consortium name="The Broad Institute Microbial Omics Core"/>
            <consortium name="The Broad Institute Genomic Center for Infectious Diseases"/>
            <person name="Earl A."/>
            <person name="Manson A."/>
            <person name="Gilmore M."/>
            <person name="Schwartman J."/>
            <person name="Shea T."/>
            <person name="Abouelleil A."/>
            <person name="Cao P."/>
            <person name="Chapman S."/>
            <person name="Cusick C."/>
            <person name="Young S."/>
            <person name="Neafsey D."/>
            <person name="Nusbaum C."/>
            <person name="Birren B."/>
        </authorList>
    </citation>
    <scope>NUCLEOTIDE SEQUENCE [LARGE SCALE GENOMIC DNA]</scope>
    <source>
        <strain evidence="1 2">DIV2402</strain>
    </source>
</reference>
<sequence length="116" mass="12831">MKNAMTANNQSNLITGEVLSVFSYDALNDLARELYANEAITSKAITLCQSVTVTETDTRLLRMLCQKFKEETLGKSAVAISDHILRVLDFLGTARTAHWLMFSASVLDEPLFSLGE</sequence>
<gene>
    <name evidence="1" type="ORF">DOK78_002383</name>
</gene>
<keyword evidence="2" id="KW-1185">Reference proteome</keyword>
<proteinExistence type="predicted"/>
<accession>A0ABZ2SPN2</accession>
<evidence type="ECO:0000313" key="1">
    <source>
        <dbReference type="EMBL" id="WYJ77745.1"/>
    </source>
</evidence>
<dbReference type="EMBL" id="CP147251">
    <property type="protein sequence ID" value="WYJ77745.1"/>
    <property type="molecule type" value="Genomic_DNA"/>
</dbReference>
<organism evidence="1 2">
    <name type="scientific">Candidatus Enterococcus lowellii</name>
    <dbReference type="NCBI Taxonomy" id="2230877"/>
    <lineage>
        <taxon>Bacteria</taxon>
        <taxon>Bacillati</taxon>
        <taxon>Bacillota</taxon>
        <taxon>Bacilli</taxon>
        <taxon>Lactobacillales</taxon>
        <taxon>Enterococcaceae</taxon>
        <taxon>Enterococcus</taxon>
    </lineage>
</organism>
<evidence type="ECO:0000313" key="2">
    <source>
        <dbReference type="Proteomes" id="UP000664701"/>
    </source>
</evidence>
<protein>
    <submittedName>
        <fullName evidence="1">Uncharacterized protein</fullName>
    </submittedName>
</protein>